<evidence type="ECO:0000313" key="2">
    <source>
        <dbReference type="Proteomes" id="UP001055811"/>
    </source>
</evidence>
<keyword evidence="2" id="KW-1185">Reference proteome</keyword>
<sequence length="129" mass="14816">MVAGRLIYREIDHSHYKYVTVSDSDTRLYIPCSNSQVSSHLNFLTESLPTDEQQTETSRGNRNNCSVTGILHNTNTLEGYHALDKQGLLKAEVKKVWEDIRSGKAEEDSFFLSRFLLISFADLKKFNFH</sequence>
<comment type="caution">
    <text evidence="1">The sequence shown here is derived from an EMBL/GenBank/DDBJ whole genome shotgun (WGS) entry which is preliminary data.</text>
</comment>
<dbReference type="EMBL" id="CM042013">
    <property type="protein sequence ID" value="KAI3740274.1"/>
    <property type="molecule type" value="Genomic_DNA"/>
</dbReference>
<protein>
    <submittedName>
        <fullName evidence="1">Uncharacterized protein</fullName>
    </submittedName>
</protein>
<dbReference type="Proteomes" id="UP001055811">
    <property type="component" value="Linkage Group LG05"/>
</dbReference>
<name>A0ACB9D116_CICIN</name>
<gene>
    <name evidence="1" type="ORF">L2E82_30700</name>
</gene>
<organism evidence="1 2">
    <name type="scientific">Cichorium intybus</name>
    <name type="common">Chicory</name>
    <dbReference type="NCBI Taxonomy" id="13427"/>
    <lineage>
        <taxon>Eukaryota</taxon>
        <taxon>Viridiplantae</taxon>
        <taxon>Streptophyta</taxon>
        <taxon>Embryophyta</taxon>
        <taxon>Tracheophyta</taxon>
        <taxon>Spermatophyta</taxon>
        <taxon>Magnoliopsida</taxon>
        <taxon>eudicotyledons</taxon>
        <taxon>Gunneridae</taxon>
        <taxon>Pentapetalae</taxon>
        <taxon>asterids</taxon>
        <taxon>campanulids</taxon>
        <taxon>Asterales</taxon>
        <taxon>Asteraceae</taxon>
        <taxon>Cichorioideae</taxon>
        <taxon>Cichorieae</taxon>
        <taxon>Cichoriinae</taxon>
        <taxon>Cichorium</taxon>
    </lineage>
</organism>
<accession>A0ACB9D116</accession>
<evidence type="ECO:0000313" key="1">
    <source>
        <dbReference type="EMBL" id="KAI3740274.1"/>
    </source>
</evidence>
<proteinExistence type="predicted"/>
<reference evidence="1 2" key="2">
    <citation type="journal article" date="2022" name="Mol. Ecol. Resour.">
        <title>The genomes of chicory, endive, great burdock and yacon provide insights into Asteraceae paleo-polyploidization history and plant inulin production.</title>
        <authorList>
            <person name="Fan W."/>
            <person name="Wang S."/>
            <person name="Wang H."/>
            <person name="Wang A."/>
            <person name="Jiang F."/>
            <person name="Liu H."/>
            <person name="Zhao H."/>
            <person name="Xu D."/>
            <person name="Zhang Y."/>
        </authorList>
    </citation>
    <scope>NUCLEOTIDE SEQUENCE [LARGE SCALE GENOMIC DNA]</scope>
    <source>
        <strain evidence="2">cv. Punajuju</strain>
        <tissue evidence="1">Leaves</tissue>
    </source>
</reference>
<reference evidence="2" key="1">
    <citation type="journal article" date="2022" name="Mol. Ecol. Resour.">
        <title>The genomes of chicory, endive, great burdock and yacon provide insights into Asteraceae palaeo-polyploidization history and plant inulin production.</title>
        <authorList>
            <person name="Fan W."/>
            <person name="Wang S."/>
            <person name="Wang H."/>
            <person name="Wang A."/>
            <person name="Jiang F."/>
            <person name="Liu H."/>
            <person name="Zhao H."/>
            <person name="Xu D."/>
            <person name="Zhang Y."/>
        </authorList>
    </citation>
    <scope>NUCLEOTIDE SEQUENCE [LARGE SCALE GENOMIC DNA]</scope>
    <source>
        <strain evidence="2">cv. Punajuju</strain>
    </source>
</reference>